<dbReference type="PANTHER" id="PTHR47959:SF13">
    <property type="entry name" value="ATP-DEPENDENT RNA HELICASE RHLE"/>
    <property type="match status" value="1"/>
</dbReference>
<name>A0A1G2BIU6_9BACT</name>
<evidence type="ECO:0000259" key="10">
    <source>
        <dbReference type="PROSITE" id="PS51194"/>
    </source>
</evidence>
<feature type="non-terminal residue" evidence="12">
    <location>
        <position position="1"/>
    </location>
</feature>
<dbReference type="InterPro" id="IPR014001">
    <property type="entry name" value="Helicase_ATP-bd"/>
</dbReference>
<feature type="region of interest" description="Disordered" evidence="8">
    <location>
        <begin position="377"/>
        <end position="415"/>
    </location>
</feature>
<dbReference type="Pfam" id="PF00271">
    <property type="entry name" value="Helicase_C"/>
    <property type="match status" value="1"/>
</dbReference>
<dbReference type="CDD" id="cd18787">
    <property type="entry name" value="SF2_C_DEAD"/>
    <property type="match status" value="1"/>
</dbReference>
<dbReference type="InterPro" id="IPR027417">
    <property type="entry name" value="P-loop_NTPase"/>
</dbReference>
<dbReference type="GO" id="GO:0005524">
    <property type="term" value="F:ATP binding"/>
    <property type="evidence" value="ECO:0007669"/>
    <property type="project" value="UniProtKB-KW"/>
</dbReference>
<feature type="short sequence motif" description="Q motif" evidence="6">
    <location>
        <begin position="20"/>
        <end position="48"/>
    </location>
</feature>
<dbReference type="PROSITE" id="PS51194">
    <property type="entry name" value="HELICASE_CTER"/>
    <property type="match status" value="1"/>
</dbReference>
<evidence type="ECO:0000256" key="7">
    <source>
        <dbReference type="RuleBase" id="RU000492"/>
    </source>
</evidence>
<dbReference type="Pfam" id="PF00270">
    <property type="entry name" value="DEAD"/>
    <property type="match status" value="1"/>
</dbReference>
<evidence type="ECO:0000256" key="4">
    <source>
        <dbReference type="ARBA" id="ARBA00022840"/>
    </source>
</evidence>
<evidence type="ECO:0000256" key="8">
    <source>
        <dbReference type="SAM" id="MobiDB-lite"/>
    </source>
</evidence>
<dbReference type="AlphaFoldDB" id="A0A1G2BIU6"/>
<evidence type="ECO:0000256" key="1">
    <source>
        <dbReference type="ARBA" id="ARBA00022741"/>
    </source>
</evidence>
<sequence length="415" mass="46245">ATYPHVHQSPHLSELETGAPRFENLGIAPKLLDILKRLNFTEPTPIQHKAIPIAIAGKDIIGIAQTGTGKTLAFGVPMIQRLAQLKGKGLVVLPTRELALQVDEVLRQIGTQLGLRTAVLIGGAPMGRQLSDLRKNPHVIIATPGRLLDHMQQRTVNLGLMTIVVLDEADRMLDMGFAPQIKKILAGLPPVRHIMLFSATMPQDIIRIATQHMKLPLQIEIARSGTVAQNVEEELFVVRREDKLRLLDTILSQYQGTVLIFSRTKHGAKKIRRAIAGMNHSVAEIHSNRSLNQRKEALAGFKSGTYRVLVATDIAARGIDVSNIELVINFDIPDDPEDYVHRVGRTGRAGKAGRAITFVTPEQRDKVRDIERLTRKSFRLSQTPQLAPHRPMQQHDRISGPYGRPRFHGRRRGNR</sequence>
<dbReference type="SMART" id="SM00490">
    <property type="entry name" value="HELICc"/>
    <property type="match status" value="1"/>
</dbReference>
<dbReference type="SMART" id="SM00487">
    <property type="entry name" value="DEXDc"/>
    <property type="match status" value="1"/>
</dbReference>
<dbReference type="GO" id="GO:0003724">
    <property type="term" value="F:RNA helicase activity"/>
    <property type="evidence" value="ECO:0007669"/>
    <property type="project" value="InterPro"/>
</dbReference>
<comment type="caution">
    <text evidence="12">The sequence shown here is derived from an EMBL/GenBank/DDBJ whole genome shotgun (WGS) entry which is preliminary data.</text>
</comment>
<dbReference type="InterPro" id="IPR011545">
    <property type="entry name" value="DEAD/DEAH_box_helicase_dom"/>
</dbReference>
<dbReference type="InterPro" id="IPR000629">
    <property type="entry name" value="RNA-helicase_DEAD-box_CS"/>
</dbReference>
<dbReference type="InterPro" id="IPR044742">
    <property type="entry name" value="DEAD/DEAH_RhlB"/>
</dbReference>
<dbReference type="PROSITE" id="PS51192">
    <property type="entry name" value="HELICASE_ATP_BIND_1"/>
    <property type="match status" value="1"/>
</dbReference>
<dbReference type="CDD" id="cd00268">
    <property type="entry name" value="DEADc"/>
    <property type="match status" value="1"/>
</dbReference>
<organism evidence="12 13">
    <name type="scientific">Candidatus Komeilibacteria bacterium RIFCSPHIGHO2_01_FULL_52_14</name>
    <dbReference type="NCBI Taxonomy" id="1798549"/>
    <lineage>
        <taxon>Bacteria</taxon>
        <taxon>Candidatus Komeiliibacteriota</taxon>
    </lineage>
</organism>
<protein>
    <recommendedName>
        <fullName evidence="14">DEAD/DEAH box helicase</fullName>
    </recommendedName>
</protein>
<dbReference type="InterPro" id="IPR050079">
    <property type="entry name" value="DEAD_box_RNA_helicase"/>
</dbReference>
<keyword evidence="3 7" id="KW-0347">Helicase</keyword>
<dbReference type="GO" id="GO:0005829">
    <property type="term" value="C:cytosol"/>
    <property type="evidence" value="ECO:0007669"/>
    <property type="project" value="TreeGrafter"/>
</dbReference>
<comment type="similarity">
    <text evidence="5 7">Belongs to the DEAD box helicase family.</text>
</comment>
<evidence type="ECO:0000313" key="13">
    <source>
        <dbReference type="Proteomes" id="UP000177817"/>
    </source>
</evidence>
<accession>A0A1G2BIU6</accession>
<keyword evidence="1 7" id="KW-0547">Nucleotide-binding</keyword>
<feature type="domain" description="Helicase ATP-binding" evidence="9">
    <location>
        <begin position="51"/>
        <end position="219"/>
    </location>
</feature>
<dbReference type="Gene3D" id="3.40.50.300">
    <property type="entry name" value="P-loop containing nucleotide triphosphate hydrolases"/>
    <property type="match status" value="2"/>
</dbReference>
<evidence type="ECO:0000313" key="12">
    <source>
        <dbReference type="EMBL" id="OGY88616.1"/>
    </source>
</evidence>
<evidence type="ECO:0000256" key="5">
    <source>
        <dbReference type="ARBA" id="ARBA00038437"/>
    </source>
</evidence>
<dbReference type="Proteomes" id="UP000177817">
    <property type="component" value="Unassembled WGS sequence"/>
</dbReference>
<evidence type="ECO:0000259" key="11">
    <source>
        <dbReference type="PROSITE" id="PS51195"/>
    </source>
</evidence>
<evidence type="ECO:0000256" key="3">
    <source>
        <dbReference type="ARBA" id="ARBA00022806"/>
    </source>
</evidence>
<dbReference type="SUPFAM" id="SSF52540">
    <property type="entry name" value="P-loop containing nucleoside triphosphate hydrolases"/>
    <property type="match status" value="1"/>
</dbReference>
<dbReference type="EMBL" id="MHKK01000059">
    <property type="protein sequence ID" value="OGY88616.1"/>
    <property type="molecule type" value="Genomic_DNA"/>
</dbReference>
<keyword evidence="2 7" id="KW-0378">Hydrolase</keyword>
<dbReference type="PROSITE" id="PS00039">
    <property type="entry name" value="DEAD_ATP_HELICASE"/>
    <property type="match status" value="1"/>
</dbReference>
<dbReference type="GO" id="GO:0016787">
    <property type="term" value="F:hydrolase activity"/>
    <property type="evidence" value="ECO:0007669"/>
    <property type="project" value="UniProtKB-KW"/>
</dbReference>
<reference evidence="12 13" key="1">
    <citation type="journal article" date="2016" name="Nat. Commun.">
        <title>Thousands of microbial genomes shed light on interconnected biogeochemical processes in an aquifer system.</title>
        <authorList>
            <person name="Anantharaman K."/>
            <person name="Brown C.T."/>
            <person name="Hug L.A."/>
            <person name="Sharon I."/>
            <person name="Castelle C.J."/>
            <person name="Probst A.J."/>
            <person name="Thomas B.C."/>
            <person name="Singh A."/>
            <person name="Wilkins M.J."/>
            <person name="Karaoz U."/>
            <person name="Brodie E.L."/>
            <person name="Williams K.H."/>
            <person name="Hubbard S.S."/>
            <person name="Banfield J.F."/>
        </authorList>
    </citation>
    <scope>NUCLEOTIDE SEQUENCE [LARGE SCALE GENOMIC DNA]</scope>
</reference>
<evidence type="ECO:0000256" key="6">
    <source>
        <dbReference type="PROSITE-ProRule" id="PRU00552"/>
    </source>
</evidence>
<feature type="domain" description="Helicase C-terminal" evidence="10">
    <location>
        <begin position="230"/>
        <end position="392"/>
    </location>
</feature>
<proteinExistence type="inferred from homology"/>
<dbReference type="InterPro" id="IPR001650">
    <property type="entry name" value="Helicase_C-like"/>
</dbReference>
<evidence type="ECO:0008006" key="14">
    <source>
        <dbReference type="Google" id="ProtNLM"/>
    </source>
</evidence>
<evidence type="ECO:0000256" key="2">
    <source>
        <dbReference type="ARBA" id="ARBA00022801"/>
    </source>
</evidence>
<dbReference type="PROSITE" id="PS51195">
    <property type="entry name" value="Q_MOTIF"/>
    <property type="match status" value="1"/>
</dbReference>
<feature type="compositionally biased region" description="Basic residues" evidence="8">
    <location>
        <begin position="405"/>
        <end position="415"/>
    </location>
</feature>
<feature type="domain" description="DEAD-box RNA helicase Q" evidence="11">
    <location>
        <begin position="20"/>
        <end position="48"/>
    </location>
</feature>
<dbReference type="PANTHER" id="PTHR47959">
    <property type="entry name" value="ATP-DEPENDENT RNA HELICASE RHLE-RELATED"/>
    <property type="match status" value="1"/>
</dbReference>
<dbReference type="GO" id="GO:0003676">
    <property type="term" value="F:nucleic acid binding"/>
    <property type="evidence" value="ECO:0007669"/>
    <property type="project" value="InterPro"/>
</dbReference>
<evidence type="ECO:0000259" key="9">
    <source>
        <dbReference type="PROSITE" id="PS51192"/>
    </source>
</evidence>
<keyword evidence="4 7" id="KW-0067">ATP-binding</keyword>
<dbReference type="InterPro" id="IPR014014">
    <property type="entry name" value="RNA_helicase_DEAD_Q_motif"/>
</dbReference>
<gene>
    <name evidence="12" type="ORF">A2677_02900</name>
</gene>